<proteinExistence type="predicted"/>
<dbReference type="AlphaFoldDB" id="A0A498HU24"/>
<name>A0A498HU24_MALDO</name>
<feature type="repeat" description="PPR" evidence="2">
    <location>
        <begin position="1"/>
        <end position="27"/>
    </location>
</feature>
<evidence type="ECO:0000313" key="4">
    <source>
        <dbReference type="Proteomes" id="UP000290289"/>
    </source>
</evidence>
<keyword evidence="1" id="KW-0677">Repeat</keyword>
<dbReference type="PANTHER" id="PTHR47931">
    <property type="entry name" value="OS01G0228400 PROTEIN"/>
    <property type="match status" value="1"/>
</dbReference>
<dbReference type="InterPro" id="IPR011990">
    <property type="entry name" value="TPR-like_helical_dom_sf"/>
</dbReference>
<dbReference type="InterPro" id="IPR002885">
    <property type="entry name" value="PPR_rpt"/>
</dbReference>
<feature type="repeat" description="PPR" evidence="2">
    <location>
        <begin position="133"/>
        <end position="169"/>
    </location>
</feature>
<dbReference type="PANTHER" id="PTHR47931:SF1">
    <property type="entry name" value="PPR CONTAINING PLANT-LIKE PROTEIN"/>
    <property type="match status" value="1"/>
</dbReference>
<feature type="repeat" description="PPR" evidence="2">
    <location>
        <begin position="98"/>
        <end position="132"/>
    </location>
</feature>
<dbReference type="Gene3D" id="1.25.40.10">
    <property type="entry name" value="Tetratricopeptide repeat domain"/>
    <property type="match status" value="2"/>
</dbReference>
<comment type="caution">
    <text evidence="3">The sequence shown here is derived from an EMBL/GenBank/DDBJ whole genome shotgun (WGS) entry which is preliminary data.</text>
</comment>
<dbReference type="Proteomes" id="UP000290289">
    <property type="component" value="Chromosome 15"/>
</dbReference>
<dbReference type="NCBIfam" id="TIGR00756">
    <property type="entry name" value="PPR"/>
    <property type="match status" value="5"/>
</dbReference>
<feature type="repeat" description="PPR" evidence="2">
    <location>
        <begin position="28"/>
        <end position="62"/>
    </location>
</feature>
<evidence type="ECO:0000256" key="2">
    <source>
        <dbReference type="PROSITE-ProRule" id="PRU00708"/>
    </source>
</evidence>
<evidence type="ECO:0000313" key="3">
    <source>
        <dbReference type="EMBL" id="RXH72641.1"/>
    </source>
</evidence>
<reference evidence="3 4" key="1">
    <citation type="submission" date="2018-10" db="EMBL/GenBank/DDBJ databases">
        <title>A high-quality apple genome assembly.</title>
        <authorList>
            <person name="Hu J."/>
        </authorList>
    </citation>
    <scope>NUCLEOTIDE SEQUENCE [LARGE SCALE GENOMIC DNA]</scope>
    <source>
        <strain evidence="4">cv. HFTH1</strain>
        <tissue evidence="3">Young leaf</tissue>
    </source>
</reference>
<feature type="repeat" description="PPR" evidence="2">
    <location>
        <begin position="63"/>
        <end position="97"/>
    </location>
</feature>
<organism evidence="3 4">
    <name type="scientific">Malus domestica</name>
    <name type="common">Apple</name>
    <name type="synonym">Pyrus malus</name>
    <dbReference type="NCBI Taxonomy" id="3750"/>
    <lineage>
        <taxon>Eukaryota</taxon>
        <taxon>Viridiplantae</taxon>
        <taxon>Streptophyta</taxon>
        <taxon>Embryophyta</taxon>
        <taxon>Tracheophyta</taxon>
        <taxon>Spermatophyta</taxon>
        <taxon>Magnoliopsida</taxon>
        <taxon>eudicotyledons</taxon>
        <taxon>Gunneridae</taxon>
        <taxon>Pentapetalae</taxon>
        <taxon>rosids</taxon>
        <taxon>fabids</taxon>
        <taxon>Rosales</taxon>
        <taxon>Rosaceae</taxon>
        <taxon>Amygdaloideae</taxon>
        <taxon>Maleae</taxon>
        <taxon>Malus</taxon>
    </lineage>
</organism>
<sequence length="187" mass="20913">MSGYCKDGKLKEALRFMRRIKDLGLCPNIVLFNSLVKGFVDTMDRDGVDQVLKLMEEFGVEPDVITFSTIMNAWSTAGFMEKCRQIFDDMVKAGIQPDAHAYSILTKGYVRAQEVEKAEELFATMIKLGVRPIVVIFTTIMSGWCSSGSGRMENAIKVFDKMYESGISPNLKTSETLIRGFRGANLP</sequence>
<dbReference type="EMBL" id="RDQH01000341">
    <property type="protein sequence ID" value="RXH72641.1"/>
    <property type="molecule type" value="Genomic_DNA"/>
</dbReference>
<dbReference type="PROSITE" id="PS51375">
    <property type="entry name" value="PPR"/>
    <property type="match status" value="5"/>
</dbReference>
<dbReference type="Pfam" id="PF13041">
    <property type="entry name" value="PPR_2"/>
    <property type="match status" value="2"/>
</dbReference>
<dbReference type="Pfam" id="PF01535">
    <property type="entry name" value="PPR"/>
    <property type="match status" value="2"/>
</dbReference>
<keyword evidence="4" id="KW-1185">Reference proteome</keyword>
<evidence type="ECO:0000256" key="1">
    <source>
        <dbReference type="ARBA" id="ARBA00022737"/>
    </source>
</evidence>
<accession>A0A498HU24</accession>
<evidence type="ECO:0008006" key="5">
    <source>
        <dbReference type="Google" id="ProtNLM"/>
    </source>
</evidence>
<protein>
    <recommendedName>
        <fullName evidence="5">Pentacotripeptide-repeat region of PRORP domain-containing protein</fullName>
    </recommendedName>
</protein>
<gene>
    <name evidence="3" type="ORF">DVH24_012325</name>
</gene>